<dbReference type="Pfam" id="PF00106">
    <property type="entry name" value="adh_short"/>
    <property type="match status" value="1"/>
</dbReference>
<dbReference type="SUPFAM" id="SSF51735">
    <property type="entry name" value="NAD(P)-binding Rossmann-fold domains"/>
    <property type="match status" value="1"/>
</dbReference>
<dbReference type="PANTHER" id="PTHR44196">
    <property type="entry name" value="DEHYDROGENASE/REDUCTASE SDR FAMILY MEMBER 7B"/>
    <property type="match status" value="1"/>
</dbReference>
<keyword evidence="5" id="KW-0472">Membrane</keyword>
<reference evidence="6" key="1">
    <citation type="submission" date="2021-03" db="EMBL/GenBank/DDBJ databases">
        <authorList>
            <person name="Bekaert M."/>
        </authorList>
    </citation>
    <scope>NUCLEOTIDE SEQUENCE</scope>
</reference>
<keyword evidence="5" id="KW-1133">Transmembrane helix</keyword>
<dbReference type="GO" id="GO:0016491">
    <property type="term" value="F:oxidoreductase activity"/>
    <property type="evidence" value="ECO:0007669"/>
    <property type="project" value="UniProtKB-KW"/>
</dbReference>
<evidence type="ECO:0000313" key="6">
    <source>
        <dbReference type="EMBL" id="CAG2199603.1"/>
    </source>
</evidence>
<dbReference type="EMBL" id="CAJPWZ010000722">
    <property type="protein sequence ID" value="CAG2199603.1"/>
    <property type="molecule type" value="Genomic_DNA"/>
</dbReference>
<dbReference type="Proteomes" id="UP000683360">
    <property type="component" value="Unassembled WGS sequence"/>
</dbReference>
<accession>A0A8S3R352</accession>
<dbReference type="InterPro" id="IPR020904">
    <property type="entry name" value="Sc_DH/Rdtase_CS"/>
</dbReference>
<dbReference type="Gene3D" id="3.40.50.720">
    <property type="entry name" value="NAD(P)-binding Rossmann-like Domain"/>
    <property type="match status" value="1"/>
</dbReference>
<keyword evidence="7" id="KW-1185">Reference proteome</keyword>
<dbReference type="CDD" id="cd05332">
    <property type="entry name" value="11beta-HSD1_like_SDR_c"/>
    <property type="match status" value="1"/>
</dbReference>
<dbReference type="AlphaFoldDB" id="A0A8S3R352"/>
<keyword evidence="2 6" id="KW-0560">Oxidoreductase</keyword>
<gene>
    <name evidence="6" type="ORF">MEDL_14234</name>
</gene>
<comment type="similarity">
    <text evidence="1 4">Belongs to the short-chain dehydrogenases/reductases (SDR) family.</text>
</comment>
<comment type="caution">
    <text evidence="6">The sequence shown here is derived from an EMBL/GenBank/DDBJ whole genome shotgun (WGS) entry which is preliminary data.</text>
</comment>
<dbReference type="PRINTS" id="PR00081">
    <property type="entry name" value="GDHRDH"/>
</dbReference>
<sequence length="314" mass="34724">MDLKSYYKIMSLNTIGSYIGFPLGFLVFLYMMMSYKKKKNIQGKVVLITGANSGLGKACAKAFHQAKCRVLLCGRNREALQALKEELTNAKVPSSYPAEIVVLDLEKLSSIPQCMADAVRIHGHIDIVINNAGLSYRGQIEDTSLDVDIKLMTVNYFAQIALIKAVLPYMKSQQNGSIVNISSIQGKFAIPYRSAYTASKHAIQSFSDSLRAEVDNIHVCVVSPAYIQTNLSKNAVCGDGSKYGLMDKTTQSGMAPSYVAEKILSAVEFEQNEVILAPVHHKIAIYLRTIVPNLFFKLMKSRAKSGKKDYEKND</sequence>
<dbReference type="PRINTS" id="PR00080">
    <property type="entry name" value="SDRFAMILY"/>
</dbReference>
<protein>
    <submittedName>
        <fullName evidence="6">DHRS7B</fullName>
        <ecNumber evidence="6">1.1.-.-</ecNumber>
    </submittedName>
</protein>
<comment type="function">
    <text evidence="3">Putative oxidoreductase.</text>
</comment>
<keyword evidence="5" id="KW-0812">Transmembrane</keyword>
<evidence type="ECO:0000313" key="7">
    <source>
        <dbReference type="Proteomes" id="UP000683360"/>
    </source>
</evidence>
<evidence type="ECO:0000256" key="1">
    <source>
        <dbReference type="ARBA" id="ARBA00006484"/>
    </source>
</evidence>
<organism evidence="6 7">
    <name type="scientific">Mytilus edulis</name>
    <name type="common">Blue mussel</name>
    <dbReference type="NCBI Taxonomy" id="6550"/>
    <lineage>
        <taxon>Eukaryota</taxon>
        <taxon>Metazoa</taxon>
        <taxon>Spiralia</taxon>
        <taxon>Lophotrochozoa</taxon>
        <taxon>Mollusca</taxon>
        <taxon>Bivalvia</taxon>
        <taxon>Autobranchia</taxon>
        <taxon>Pteriomorphia</taxon>
        <taxon>Mytilida</taxon>
        <taxon>Mytiloidea</taxon>
        <taxon>Mytilidae</taxon>
        <taxon>Mytilinae</taxon>
        <taxon>Mytilus</taxon>
    </lineage>
</organism>
<proteinExistence type="inferred from homology"/>
<evidence type="ECO:0000256" key="3">
    <source>
        <dbReference type="ARBA" id="ARBA00037096"/>
    </source>
</evidence>
<dbReference type="PANTHER" id="PTHR44196:SF1">
    <property type="entry name" value="DEHYDROGENASE_REDUCTASE SDR FAMILY MEMBER 7B"/>
    <property type="match status" value="1"/>
</dbReference>
<evidence type="ECO:0000256" key="4">
    <source>
        <dbReference type="RuleBase" id="RU000363"/>
    </source>
</evidence>
<dbReference type="GO" id="GO:0016020">
    <property type="term" value="C:membrane"/>
    <property type="evidence" value="ECO:0007669"/>
    <property type="project" value="TreeGrafter"/>
</dbReference>
<name>A0A8S3R352_MYTED</name>
<evidence type="ECO:0000256" key="2">
    <source>
        <dbReference type="ARBA" id="ARBA00023002"/>
    </source>
</evidence>
<feature type="transmembrane region" description="Helical" evidence="5">
    <location>
        <begin position="15"/>
        <end position="33"/>
    </location>
</feature>
<dbReference type="PROSITE" id="PS00061">
    <property type="entry name" value="ADH_SHORT"/>
    <property type="match status" value="1"/>
</dbReference>
<dbReference type="EC" id="1.1.-.-" evidence="6"/>
<dbReference type="InterPro" id="IPR036291">
    <property type="entry name" value="NAD(P)-bd_dom_sf"/>
</dbReference>
<dbReference type="InterPro" id="IPR002347">
    <property type="entry name" value="SDR_fam"/>
</dbReference>
<dbReference type="SMR" id="A0A8S3R352"/>
<evidence type="ECO:0000256" key="5">
    <source>
        <dbReference type="SAM" id="Phobius"/>
    </source>
</evidence>
<dbReference type="OrthoDB" id="5307821at2759"/>